<dbReference type="InterPro" id="IPR036188">
    <property type="entry name" value="FAD/NAD-bd_sf"/>
</dbReference>
<dbReference type="PRINTS" id="PR00420">
    <property type="entry name" value="RNGMNOXGNASE"/>
</dbReference>
<dbReference type="SUPFAM" id="SSF51905">
    <property type="entry name" value="FAD/NAD(P)-binding domain"/>
    <property type="match status" value="1"/>
</dbReference>
<proteinExistence type="inferred from homology"/>
<dbReference type="GO" id="GO:0006744">
    <property type="term" value="P:ubiquinone biosynthetic process"/>
    <property type="evidence" value="ECO:0007669"/>
    <property type="project" value="UniProtKB-UniPathway"/>
</dbReference>
<sequence length="389" mass="41015">MAQDVVVVGGGPAGLAFARSLAGSGLAVTVVERQPLAALQDPTCDGREIALTHRSVTTLTALGAWAHLDPEDIAPLREARVLNGSSRFALSFDTGATGEDRLGQLVPNHRIRRALFLATRDQPGLDLIAGVDVGSVTSSAAGRVVTLADGRVLRPRLLVAADSRFSAVREQLGIAAEVNRLGRSMLVCRVAHDGDHGGSATEWFEHGHTIAMLPLNGTLSSAVLTLPAEEAERIAALDPVALGAEITRRYDARLGAMRVVEGPRLYPLATTYARHFVATGAALIGDAAVGMHPVTAHGFNLGLQGQATLAALVNKAAARGCDIATPLLLRRYEAAHRLASRPIYAATNLLVGLYTDERPAARLARHATLRAGARLPMVRDAVSRLLMQP</sequence>
<dbReference type="InterPro" id="IPR051205">
    <property type="entry name" value="UbiH/COQ6_monooxygenase"/>
</dbReference>
<keyword evidence="4" id="KW-0285">Flavoprotein</keyword>
<evidence type="ECO:0000256" key="4">
    <source>
        <dbReference type="ARBA" id="ARBA00022630"/>
    </source>
</evidence>
<keyword evidence="10" id="KW-1185">Reference proteome</keyword>
<dbReference type="NCBIfam" id="TIGR01988">
    <property type="entry name" value="Ubi-OHases"/>
    <property type="match status" value="1"/>
</dbReference>
<evidence type="ECO:0000256" key="7">
    <source>
        <dbReference type="ARBA" id="ARBA00023033"/>
    </source>
</evidence>
<dbReference type="AlphaFoldDB" id="A0A1H8AMU1"/>
<evidence type="ECO:0000256" key="1">
    <source>
        <dbReference type="ARBA" id="ARBA00001974"/>
    </source>
</evidence>
<comment type="cofactor">
    <cofactor evidence="1">
        <name>FAD</name>
        <dbReference type="ChEBI" id="CHEBI:57692"/>
    </cofactor>
</comment>
<evidence type="ECO:0000256" key="3">
    <source>
        <dbReference type="ARBA" id="ARBA00005349"/>
    </source>
</evidence>
<feature type="domain" description="FAD-binding" evidence="8">
    <location>
        <begin position="4"/>
        <end position="334"/>
    </location>
</feature>
<evidence type="ECO:0000259" key="8">
    <source>
        <dbReference type="Pfam" id="PF01494"/>
    </source>
</evidence>
<evidence type="ECO:0000313" key="10">
    <source>
        <dbReference type="Proteomes" id="UP000199206"/>
    </source>
</evidence>
<evidence type="ECO:0000256" key="6">
    <source>
        <dbReference type="ARBA" id="ARBA00023002"/>
    </source>
</evidence>
<comment type="similarity">
    <text evidence="3">Belongs to the UbiH/COQ6 family.</text>
</comment>
<dbReference type="Pfam" id="PF01494">
    <property type="entry name" value="FAD_binding_3"/>
    <property type="match status" value="1"/>
</dbReference>
<keyword evidence="6" id="KW-0560">Oxidoreductase</keyword>
<organism evidence="9 10">
    <name type="scientific">Sphingomonas gellani</name>
    <dbReference type="NCBI Taxonomy" id="1166340"/>
    <lineage>
        <taxon>Bacteria</taxon>
        <taxon>Pseudomonadati</taxon>
        <taxon>Pseudomonadota</taxon>
        <taxon>Alphaproteobacteria</taxon>
        <taxon>Sphingomonadales</taxon>
        <taxon>Sphingomonadaceae</taxon>
        <taxon>Sphingomonas</taxon>
    </lineage>
</organism>
<evidence type="ECO:0000313" key="9">
    <source>
        <dbReference type="EMBL" id="SEM71168.1"/>
    </source>
</evidence>
<dbReference type="GO" id="GO:0016705">
    <property type="term" value="F:oxidoreductase activity, acting on paired donors, with incorporation or reduction of molecular oxygen"/>
    <property type="evidence" value="ECO:0007669"/>
    <property type="project" value="InterPro"/>
</dbReference>
<keyword evidence="5" id="KW-0274">FAD</keyword>
<accession>A0A1H8AMU1</accession>
<dbReference type="InterPro" id="IPR010971">
    <property type="entry name" value="UbiH/COQ6"/>
</dbReference>
<dbReference type="PANTHER" id="PTHR43876">
    <property type="entry name" value="UBIQUINONE BIOSYNTHESIS MONOOXYGENASE COQ6, MITOCHONDRIAL"/>
    <property type="match status" value="1"/>
</dbReference>
<dbReference type="EMBL" id="FOCF01000002">
    <property type="protein sequence ID" value="SEM71168.1"/>
    <property type="molecule type" value="Genomic_DNA"/>
</dbReference>
<dbReference type="PANTHER" id="PTHR43876:SF25">
    <property type="entry name" value="MONOOXYGENASE NMA2164"/>
    <property type="match status" value="1"/>
</dbReference>
<gene>
    <name evidence="9" type="ORF">SAMN05192583_0952</name>
</gene>
<dbReference type="OrthoDB" id="9796623at2"/>
<name>A0A1H8AMU1_9SPHN</name>
<dbReference type="NCBIfam" id="NF006593">
    <property type="entry name" value="PRK09126.1"/>
    <property type="match status" value="1"/>
</dbReference>
<dbReference type="Gene3D" id="3.50.50.60">
    <property type="entry name" value="FAD/NAD(P)-binding domain"/>
    <property type="match status" value="2"/>
</dbReference>
<dbReference type="RefSeq" id="WP_093664336.1">
    <property type="nucleotide sequence ID" value="NZ_FOCF01000002.1"/>
</dbReference>
<evidence type="ECO:0000256" key="2">
    <source>
        <dbReference type="ARBA" id="ARBA00004749"/>
    </source>
</evidence>
<dbReference type="UniPathway" id="UPA00232"/>
<keyword evidence="7" id="KW-0503">Monooxygenase</keyword>
<dbReference type="STRING" id="1166340.SAMN05192583_0952"/>
<dbReference type="Proteomes" id="UP000199206">
    <property type="component" value="Unassembled WGS sequence"/>
</dbReference>
<dbReference type="InterPro" id="IPR002938">
    <property type="entry name" value="FAD-bd"/>
</dbReference>
<comment type="pathway">
    <text evidence="2">Cofactor biosynthesis; ubiquinone biosynthesis.</text>
</comment>
<reference evidence="10" key="1">
    <citation type="submission" date="2016-10" db="EMBL/GenBank/DDBJ databases">
        <authorList>
            <person name="Varghese N."/>
            <person name="Submissions S."/>
        </authorList>
    </citation>
    <scope>NUCLEOTIDE SEQUENCE [LARGE SCALE GENOMIC DNA]</scope>
    <source>
        <strain evidence="10">S6-262</strain>
    </source>
</reference>
<evidence type="ECO:0000256" key="5">
    <source>
        <dbReference type="ARBA" id="ARBA00022827"/>
    </source>
</evidence>
<keyword evidence="9" id="KW-0830">Ubiquinone</keyword>
<dbReference type="GO" id="GO:0071949">
    <property type="term" value="F:FAD binding"/>
    <property type="evidence" value="ECO:0007669"/>
    <property type="project" value="InterPro"/>
</dbReference>
<protein>
    <submittedName>
        <fullName evidence="9">Ubiquinone biosynthesis hydroxylase, UbiH/UbiF/VisC/COQ6 family</fullName>
    </submittedName>
</protein>
<dbReference type="GO" id="GO:0004497">
    <property type="term" value="F:monooxygenase activity"/>
    <property type="evidence" value="ECO:0007669"/>
    <property type="project" value="UniProtKB-KW"/>
</dbReference>